<feature type="signal peptide" evidence="3">
    <location>
        <begin position="1"/>
        <end position="23"/>
    </location>
</feature>
<name>A0AA43QZZ9_9LECA</name>
<comment type="caution">
    <text evidence="4">The sequence shown here is derived from an EMBL/GenBank/DDBJ whole genome shotgun (WGS) entry which is preliminary data.</text>
</comment>
<evidence type="ECO:0000256" key="3">
    <source>
        <dbReference type="SAM" id="SignalP"/>
    </source>
</evidence>
<sequence length="440" mass="48163">MTRDIISLLLIILASHSPLLCEAATLPAFANSSSAIDSQWQTAAGRLASQWRNPNDVLTILMIIGGDVVQKALAQLSGPRFVPVAFSFGWVSYSFSAVFAVFGDGSLMPSPTRSSTLINARSGYRRTNQSWVLDRILRGVESSHESMSAALCVSVYRANPNRQLSSADWLWWSGLLTMLAQFILGVIPLALGKDWTTFLVTMMGTGLALMTGSSTQWQREKWGARIDKGTSTYCLTRGNGFQHAIVVQNTTPGCLNLEDLAMLRKEGCSRGCKGFVAISACLWVLLLISIAGLQHNTWFLLGVGCLGMVQNVCVAAFPRQPDAMGIPLEFVTEISGPKVMPVLQKTELQFPLVGAVLVKIFFNGRLRDDEKRFWEARVIEAESYSQKKEISQGPQNQSRTSVVRPSGTPVRKTGLTDLHKSITTSAPGFLSAMPVRRNTR</sequence>
<dbReference type="Proteomes" id="UP001161017">
    <property type="component" value="Unassembled WGS sequence"/>
</dbReference>
<feature type="chain" id="PRO_5041441342" evidence="3">
    <location>
        <begin position="24"/>
        <end position="440"/>
    </location>
</feature>
<evidence type="ECO:0000256" key="1">
    <source>
        <dbReference type="SAM" id="MobiDB-lite"/>
    </source>
</evidence>
<feature type="transmembrane region" description="Helical" evidence="2">
    <location>
        <begin position="298"/>
        <end position="317"/>
    </location>
</feature>
<dbReference type="AlphaFoldDB" id="A0AA43QZZ9"/>
<reference evidence="4" key="1">
    <citation type="journal article" date="2023" name="Genome Biol. Evol.">
        <title>First Whole Genome Sequence and Flow Cytometry Genome Size Data for the Lichen-Forming Fungus Ramalina farinacea (Ascomycota).</title>
        <authorList>
            <person name="Llewellyn T."/>
            <person name="Mian S."/>
            <person name="Hill R."/>
            <person name="Leitch I.J."/>
            <person name="Gaya E."/>
        </authorList>
    </citation>
    <scope>NUCLEOTIDE SEQUENCE</scope>
    <source>
        <strain evidence="4">LIQ254RAFAR</strain>
    </source>
</reference>
<keyword evidence="2" id="KW-0812">Transmembrane</keyword>
<feature type="transmembrane region" description="Helical" evidence="2">
    <location>
        <begin position="274"/>
        <end position="292"/>
    </location>
</feature>
<feature type="compositionally biased region" description="Polar residues" evidence="1">
    <location>
        <begin position="392"/>
        <end position="403"/>
    </location>
</feature>
<feature type="transmembrane region" description="Helical" evidence="2">
    <location>
        <begin position="169"/>
        <end position="189"/>
    </location>
</feature>
<dbReference type="EMBL" id="JAPUFD010000026">
    <property type="protein sequence ID" value="MDI1493370.1"/>
    <property type="molecule type" value="Genomic_DNA"/>
</dbReference>
<feature type="transmembrane region" description="Helical" evidence="2">
    <location>
        <begin position="195"/>
        <end position="212"/>
    </location>
</feature>
<feature type="transmembrane region" description="Helical" evidence="2">
    <location>
        <begin position="81"/>
        <end position="103"/>
    </location>
</feature>
<gene>
    <name evidence="4" type="ORF">OHK93_005158</name>
</gene>
<keyword evidence="2" id="KW-1133">Transmembrane helix</keyword>
<keyword evidence="3" id="KW-0732">Signal</keyword>
<protein>
    <submittedName>
        <fullName evidence="4">Uncharacterized protein</fullName>
    </submittedName>
</protein>
<organism evidence="4 5">
    <name type="scientific">Ramalina farinacea</name>
    <dbReference type="NCBI Taxonomy" id="258253"/>
    <lineage>
        <taxon>Eukaryota</taxon>
        <taxon>Fungi</taxon>
        <taxon>Dikarya</taxon>
        <taxon>Ascomycota</taxon>
        <taxon>Pezizomycotina</taxon>
        <taxon>Lecanoromycetes</taxon>
        <taxon>OSLEUM clade</taxon>
        <taxon>Lecanoromycetidae</taxon>
        <taxon>Lecanorales</taxon>
        <taxon>Lecanorineae</taxon>
        <taxon>Ramalinaceae</taxon>
        <taxon>Ramalina</taxon>
    </lineage>
</organism>
<evidence type="ECO:0000256" key="2">
    <source>
        <dbReference type="SAM" id="Phobius"/>
    </source>
</evidence>
<keyword evidence="2" id="KW-0472">Membrane</keyword>
<accession>A0AA43QZZ9</accession>
<keyword evidence="5" id="KW-1185">Reference proteome</keyword>
<evidence type="ECO:0000313" key="5">
    <source>
        <dbReference type="Proteomes" id="UP001161017"/>
    </source>
</evidence>
<proteinExistence type="predicted"/>
<evidence type="ECO:0000313" key="4">
    <source>
        <dbReference type="EMBL" id="MDI1493370.1"/>
    </source>
</evidence>
<feature type="region of interest" description="Disordered" evidence="1">
    <location>
        <begin position="387"/>
        <end position="414"/>
    </location>
</feature>